<evidence type="ECO:0000256" key="1">
    <source>
        <dbReference type="SAM" id="MobiDB-lite"/>
    </source>
</evidence>
<accession>A0A512J0R3</accession>
<dbReference type="InterPro" id="IPR027417">
    <property type="entry name" value="P-loop_NTPase"/>
</dbReference>
<proteinExistence type="predicted"/>
<dbReference type="AlphaFoldDB" id="A0A512J0R3"/>
<keyword evidence="6" id="KW-1185">Reference proteome</keyword>
<gene>
    <name evidence="4" type="ORF">GCM10007888_49030</name>
    <name evidence="3" type="ORF">MOX02_15990</name>
</gene>
<evidence type="ECO:0000313" key="5">
    <source>
        <dbReference type="Proteomes" id="UP000321960"/>
    </source>
</evidence>
<reference evidence="4" key="1">
    <citation type="journal article" date="2014" name="Int. J. Syst. Evol. Microbiol.">
        <title>Complete genome of a new Firmicutes species belonging to the dominant human colonic microbiota ('Ruminococcus bicirculans') reveals two chromosomes and a selective capacity to utilize plant glucans.</title>
        <authorList>
            <consortium name="NISC Comparative Sequencing Program"/>
            <person name="Wegmann U."/>
            <person name="Louis P."/>
            <person name="Goesmann A."/>
            <person name="Henrissat B."/>
            <person name="Duncan S.H."/>
            <person name="Flint H.J."/>
        </authorList>
    </citation>
    <scope>NUCLEOTIDE SEQUENCE</scope>
    <source>
        <strain evidence="4">NBRC 107715</strain>
    </source>
</reference>
<organism evidence="3 5">
    <name type="scientific">Methylobacterium oxalidis</name>
    <dbReference type="NCBI Taxonomy" id="944322"/>
    <lineage>
        <taxon>Bacteria</taxon>
        <taxon>Pseudomonadati</taxon>
        <taxon>Pseudomonadota</taxon>
        <taxon>Alphaproteobacteria</taxon>
        <taxon>Hyphomicrobiales</taxon>
        <taxon>Methylobacteriaceae</taxon>
        <taxon>Methylobacterium</taxon>
    </lineage>
</organism>
<evidence type="ECO:0000313" key="3">
    <source>
        <dbReference type="EMBL" id="GEP03561.1"/>
    </source>
</evidence>
<dbReference type="SUPFAM" id="SSF52540">
    <property type="entry name" value="P-loop containing nucleoside triphosphate hydrolases"/>
    <property type="match status" value="1"/>
</dbReference>
<sequence>MVVLPADSDLCAPEADSTPHLSRPGEVESAARGPGEGCDPSGHGEPLTPSLSRTGEVARARSVPDARVFTVPPGAPFLPALAEALIDGRLVGDLGADPMALAAVTVYLPTRRAARALGTVLAERLGEAALLPRMIPLGEADEAELDLAANPLLENGPDALNPSMPPLERRLILARLVQAWAETVDRKLLPIDDDVPFLVPSSPSDAVGLAGDLERLMDALTVEGLPWSEIGSAVEAEYSQYFGLTLDFVRIAAENWPRILAERGLSDPVSRARRLVLAEAERLVRERPADPVVVAGSTGSVPATARLIAAVAALPRGAVVLPGLDRDLEAGGWDAIETGEGFERQIAHGHPQAVLHRLLGPGGLRLPREAVAPLGAPAPDLAARARLLSEALRPAETTDAWARIDADLRVDIAARGLADVAVAEAADEREEALVAAIALRETLESPGATAALVTPDRGLATRVAAELARWGIVAEDSAGLALAQSPAGRLARLAAELAAELHPARLIALLAHPLVRLGLDRAEVVRGAAALEIGVLRGPAPAPGFAGLRRALAEARAPREGERRPRAKRRLKPVDWDLAEALVERLTLAFAGFPGEDARGVCDLVAVAARHRETCDWLILGPDDAPEAEPDPSLACLDSLFDDLELADSGLLPGRFGDYPAFFTALARERVVPCAVAAPHPRLRILGLLEARLLSVDRVVLGGLDEGVWPMKTVTDAFLNRPMRERVGLNPPERRIGQSAHDFVQALGTRDAVITRSAKREGAPTVPSRFLQRMRAFVGEEAWQGALGRGRRFSAYAAALDGAAEPPQPRLTQPKPKADPALFPRTLSVTEIETLVRDPYTIFARHVLGLDPLEPVAALPGASERGTLIHAILGAFAQAHPEGLPERAEEQLFALALNAFGPIQDVYPELYAEWWPRYERMAAAYLPWEAQRRSGLARVHPEISGRWVIPMGSETFTLRARADRIERRRDGGACIVDFKTGAPPSAREVFAGFSPQLTLEAAMLMAGAFDGVPPAKDTPDLLYLYASGGRKPFQPVPVKPPRGDARPVEAIVAEHAERLRGLIARFLTGEAAYVSRPYPKYARAYGDYDHLARVLEWSLGGEEEG</sequence>
<dbReference type="Pfam" id="PF12705">
    <property type="entry name" value="PDDEXK_1"/>
    <property type="match status" value="1"/>
</dbReference>
<dbReference type="NCBIfam" id="TIGR02786">
    <property type="entry name" value="addB_alphas"/>
    <property type="match status" value="1"/>
</dbReference>
<comment type="caution">
    <text evidence="3">The sequence shown here is derived from an EMBL/GenBank/DDBJ whole genome shotgun (WGS) entry which is preliminary data.</text>
</comment>
<dbReference type="Proteomes" id="UP000321960">
    <property type="component" value="Unassembled WGS sequence"/>
</dbReference>
<name>A0A512J0R3_9HYPH</name>
<evidence type="ECO:0000313" key="6">
    <source>
        <dbReference type="Proteomes" id="UP001156856"/>
    </source>
</evidence>
<dbReference type="InterPro" id="IPR038726">
    <property type="entry name" value="PDDEXK_AddAB-type"/>
</dbReference>
<feature type="domain" description="PD-(D/E)XK endonuclease-like" evidence="2">
    <location>
        <begin position="826"/>
        <end position="1060"/>
    </location>
</feature>
<dbReference type="InterPro" id="IPR011604">
    <property type="entry name" value="PDDEXK-like_dom_sf"/>
</dbReference>
<evidence type="ECO:0000259" key="2">
    <source>
        <dbReference type="Pfam" id="PF12705"/>
    </source>
</evidence>
<dbReference type="EMBL" id="BSPK01000107">
    <property type="protein sequence ID" value="GLS66520.1"/>
    <property type="molecule type" value="Genomic_DNA"/>
</dbReference>
<reference evidence="4" key="4">
    <citation type="submission" date="2023-01" db="EMBL/GenBank/DDBJ databases">
        <title>Draft genome sequence of Methylobacterium oxalidis strain NBRC 107715.</title>
        <authorList>
            <person name="Sun Q."/>
            <person name="Mori K."/>
        </authorList>
    </citation>
    <scope>NUCLEOTIDE SEQUENCE</scope>
    <source>
        <strain evidence="4">NBRC 107715</strain>
    </source>
</reference>
<dbReference type="Proteomes" id="UP001156856">
    <property type="component" value="Unassembled WGS sequence"/>
</dbReference>
<dbReference type="EMBL" id="BJZU01000026">
    <property type="protein sequence ID" value="GEP03561.1"/>
    <property type="molecule type" value="Genomic_DNA"/>
</dbReference>
<reference evidence="3 5" key="3">
    <citation type="submission" date="2019-07" db="EMBL/GenBank/DDBJ databases">
        <title>Whole genome shotgun sequence of Methylobacterium oxalidis NBRC 107715.</title>
        <authorList>
            <person name="Hosoyama A."/>
            <person name="Uohara A."/>
            <person name="Ohji S."/>
            <person name="Ichikawa N."/>
        </authorList>
    </citation>
    <scope>NUCLEOTIDE SEQUENCE [LARGE SCALE GENOMIC DNA]</scope>
    <source>
        <strain evidence="3 5">NBRC 107715</strain>
    </source>
</reference>
<evidence type="ECO:0000313" key="4">
    <source>
        <dbReference type="EMBL" id="GLS66520.1"/>
    </source>
</evidence>
<dbReference type="InterPro" id="IPR014153">
    <property type="entry name" value="Ds_break_AddB"/>
</dbReference>
<dbReference type="Gene3D" id="3.90.320.10">
    <property type="match status" value="1"/>
</dbReference>
<protein>
    <submittedName>
        <fullName evidence="3">Double-strand break repair protein AddB</fullName>
    </submittedName>
</protein>
<reference evidence="6" key="2">
    <citation type="journal article" date="2019" name="Int. J. Syst. Evol. Microbiol.">
        <title>The Global Catalogue of Microorganisms (GCM) 10K type strain sequencing project: providing services to taxonomists for standard genome sequencing and annotation.</title>
        <authorList>
            <consortium name="The Broad Institute Genomics Platform"/>
            <consortium name="The Broad Institute Genome Sequencing Center for Infectious Disease"/>
            <person name="Wu L."/>
            <person name="Ma J."/>
        </authorList>
    </citation>
    <scope>NUCLEOTIDE SEQUENCE [LARGE SCALE GENOMIC DNA]</scope>
    <source>
        <strain evidence="6">NBRC 107715</strain>
    </source>
</reference>
<feature type="region of interest" description="Disordered" evidence="1">
    <location>
        <begin position="1"/>
        <end position="54"/>
    </location>
</feature>